<dbReference type="GeneID" id="106160939"/>
<proteinExistence type="predicted"/>
<dbReference type="RefSeq" id="XP_013393200.1">
    <property type="nucleotide sequence ID" value="XM_013537746.1"/>
</dbReference>
<gene>
    <name evidence="4" type="primary">LOC106160939</name>
</gene>
<protein>
    <submittedName>
        <fullName evidence="4">Uncharacterized protein LOC106160939 isoform X1</fullName>
    </submittedName>
</protein>
<feature type="transmembrane region" description="Helical" evidence="2">
    <location>
        <begin position="337"/>
        <end position="358"/>
    </location>
</feature>
<evidence type="ECO:0000313" key="4">
    <source>
        <dbReference type="RefSeq" id="XP_013393200.1"/>
    </source>
</evidence>
<feature type="region of interest" description="Disordered" evidence="1">
    <location>
        <begin position="1"/>
        <end position="20"/>
    </location>
</feature>
<reference evidence="4" key="1">
    <citation type="submission" date="2025-08" db="UniProtKB">
        <authorList>
            <consortium name="RefSeq"/>
        </authorList>
    </citation>
    <scope>IDENTIFICATION</scope>
    <source>
        <tissue evidence="4">Gonads</tissue>
    </source>
</reference>
<keyword evidence="2" id="KW-0812">Transmembrane</keyword>
<dbReference type="Proteomes" id="UP000085678">
    <property type="component" value="Unplaced"/>
</dbReference>
<evidence type="ECO:0000313" key="3">
    <source>
        <dbReference type="Proteomes" id="UP000085678"/>
    </source>
</evidence>
<sequence>MNRIREHSTVRGVPPGGSTQRENKMVILYCRPGHVDLNGRNVYLAMEPTNHDTQNTPESSPPGSTSDVYRGHRVRSHSTPYGPPPSMELRQWTRRQSALERPIVFQYDHDRASASSIHNIGDVHGATPPTSPSLSRSVPMSGGFSDSMDCPFSQSVPNSYEIHHEDARYAGFRTRRLHSEPERPPSYESIFGFQATAILAILTENESVRSIPVLPSPDCKGRHSSTDIVVDTSPVACRPRIPSAPPEVEVDFTESEIAIDFSSSVCSVTHCSDDSGTPTSCDRLLKSSDTELQQHSTHHHRECSIDTKEPNGNCKDAPAHRCSKKKTLQSFFSRPKYVMLLVFALMVFVVVIITLVVWTAR</sequence>
<keyword evidence="2" id="KW-0472">Membrane</keyword>
<feature type="compositionally biased region" description="Polar residues" evidence="1">
    <location>
        <begin position="51"/>
        <end position="67"/>
    </location>
</feature>
<dbReference type="AlphaFoldDB" id="A0A1S3I4K6"/>
<name>A0A1S3I4K6_LINAN</name>
<accession>A0A1S3I4K6</accession>
<keyword evidence="3" id="KW-1185">Reference proteome</keyword>
<dbReference type="InParanoid" id="A0A1S3I4K6"/>
<organism evidence="3 4">
    <name type="scientific">Lingula anatina</name>
    <name type="common">Brachiopod</name>
    <name type="synonym">Lingula unguis</name>
    <dbReference type="NCBI Taxonomy" id="7574"/>
    <lineage>
        <taxon>Eukaryota</taxon>
        <taxon>Metazoa</taxon>
        <taxon>Spiralia</taxon>
        <taxon>Lophotrochozoa</taxon>
        <taxon>Brachiopoda</taxon>
        <taxon>Linguliformea</taxon>
        <taxon>Lingulata</taxon>
        <taxon>Lingulida</taxon>
        <taxon>Linguloidea</taxon>
        <taxon>Lingulidae</taxon>
        <taxon>Lingula</taxon>
    </lineage>
</organism>
<evidence type="ECO:0000256" key="1">
    <source>
        <dbReference type="SAM" id="MobiDB-lite"/>
    </source>
</evidence>
<evidence type="ECO:0000256" key="2">
    <source>
        <dbReference type="SAM" id="Phobius"/>
    </source>
</evidence>
<dbReference type="KEGG" id="lak:106160939"/>
<feature type="region of interest" description="Disordered" evidence="1">
    <location>
        <begin position="49"/>
        <end position="89"/>
    </location>
</feature>
<keyword evidence="2" id="KW-1133">Transmembrane helix</keyword>